<dbReference type="EMBL" id="JAKZHW010000001">
    <property type="protein sequence ID" value="MCH8616517.1"/>
    <property type="molecule type" value="Genomic_DNA"/>
</dbReference>
<organism evidence="1 2">
    <name type="scientific">Sphingomonas telluris</name>
    <dbReference type="NCBI Taxonomy" id="2907998"/>
    <lineage>
        <taxon>Bacteria</taxon>
        <taxon>Pseudomonadati</taxon>
        <taxon>Pseudomonadota</taxon>
        <taxon>Alphaproteobacteria</taxon>
        <taxon>Sphingomonadales</taxon>
        <taxon>Sphingomonadaceae</taxon>
        <taxon>Sphingomonas</taxon>
    </lineage>
</organism>
<comment type="caution">
    <text evidence="1">The sequence shown here is derived from an EMBL/GenBank/DDBJ whole genome shotgun (WGS) entry which is preliminary data.</text>
</comment>
<gene>
    <name evidence="1" type="ORF">LZ016_10440</name>
</gene>
<keyword evidence="2" id="KW-1185">Reference proteome</keyword>
<dbReference type="Proteomes" id="UP001203058">
    <property type="component" value="Unassembled WGS sequence"/>
</dbReference>
<reference evidence="1 2" key="1">
    <citation type="submission" date="2022-03" db="EMBL/GenBank/DDBJ databases">
        <authorList>
            <person name="Jo J.-H."/>
            <person name="Im W.-T."/>
        </authorList>
    </citation>
    <scope>NUCLEOTIDE SEQUENCE [LARGE SCALE GENOMIC DNA]</scope>
    <source>
        <strain evidence="1 2">SM33</strain>
    </source>
</reference>
<evidence type="ECO:0000313" key="1">
    <source>
        <dbReference type="EMBL" id="MCH8616517.1"/>
    </source>
</evidence>
<evidence type="ECO:0000313" key="2">
    <source>
        <dbReference type="Proteomes" id="UP001203058"/>
    </source>
</evidence>
<protein>
    <submittedName>
        <fullName evidence="1">Uncharacterized protein</fullName>
    </submittedName>
</protein>
<name>A0ABS9VQ27_9SPHN</name>
<sequence length="66" mass="7033">MRDDSSADGIYTFVKSFEALVANLEELIEIQKSEGATAEAIARSENALALASHGAALARQVIQSPR</sequence>
<accession>A0ABS9VQ27</accession>
<proteinExistence type="predicted"/>
<dbReference type="RefSeq" id="WP_241447313.1">
    <property type="nucleotide sequence ID" value="NZ_JAKZHW010000001.1"/>
</dbReference>